<protein>
    <recommendedName>
        <fullName evidence="1">ZSWIM3 N-terminal domain-containing protein</fullName>
    </recommendedName>
</protein>
<evidence type="ECO:0000259" key="1">
    <source>
        <dbReference type="Pfam" id="PF21599"/>
    </source>
</evidence>
<feature type="domain" description="ZSWIM3 N-terminal" evidence="1">
    <location>
        <begin position="1"/>
        <end position="112"/>
    </location>
</feature>
<evidence type="ECO:0000313" key="3">
    <source>
        <dbReference type="Proteomes" id="UP001154078"/>
    </source>
</evidence>
<gene>
    <name evidence="2" type="ORF">MELIAE_LOCUS9400</name>
</gene>
<dbReference type="PANTHER" id="PTHR31569">
    <property type="entry name" value="SWIM-TYPE DOMAIN-CONTAINING PROTEIN"/>
    <property type="match status" value="1"/>
</dbReference>
<dbReference type="InterPro" id="IPR052579">
    <property type="entry name" value="Zinc_finger_SWIM"/>
</dbReference>
<dbReference type="InterPro" id="IPR048325">
    <property type="entry name" value="ZSWIM3_N"/>
</dbReference>
<sequence length="493" mass="56574">MKVGALFATFKELEEKIKEYETSKFITLQKRDSCLLSKAVTKYPRASKGNQDLKYYFIEYACSKGGKRFKSRGKAIRKSSTMYEGCPMKIKLVLTEDGKHLRCKLLHDQHNHDRNKDTYKHFAKKRKLEIEDQKEVQQLLKLRANPKDVQNYIMQKTGKIVLTKDIRNIKYVAKLPLKSNNLENIVSILSKNEGSIVEIAHDQDVIDENINSNNNYNYASQIPEEMEGEILLEDIELSEEREISEGKLLLEDIELSEEREITEGEMLSKAIELSEKREIKEAEILADDIELTKEREIPEGEILPEDKKLSQDYASQIPEEMEGEILLEDIELSEGKLLLEDIELSEEREISEGEMLSKAIELSEKREIKEAEILAGDIDVSNEKKIPEEEILSDDIELSQEKEIPLKININMTNNNDKKGITGNRYVLSEITLPPKMVKCGRPKGASHLCPDPICTVQESHIYCSTRKGRESHTYCSVRKERESANYGSVRTG</sequence>
<dbReference type="Proteomes" id="UP001154078">
    <property type="component" value="Chromosome 6"/>
</dbReference>
<keyword evidence="3" id="KW-1185">Reference proteome</keyword>
<dbReference type="EMBL" id="OV121137">
    <property type="protein sequence ID" value="CAH0559284.1"/>
    <property type="molecule type" value="Genomic_DNA"/>
</dbReference>
<evidence type="ECO:0000313" key="2">
    <source>
        <dbReference type="EMBL" id="CAH0559284.1"/>
    </source>
</evidence>
<dbReference type="PANTHER" id="PTHR31569:SF4">
    <property type="entry name" value="SWIM-TYPE DOMAIN-CONTAINING PROTEIN"/>
    <property type="match status" value="1"/>
</dbReference>
<dbReference type="Pfam" id="PF21599">
    <property type="entry name" value="ZSWIM3_N"/>
    <property type="match status" value="1"/>
</dbReference>
<accession>A0A9P0FLV5</accession>
<dbReference type="OrthoDB" id="124789at2759"/>
<organism evidence="2 3">
    <name type="scientific">Brassicogethes aeneus</name>
    <name type="common">Rape pollen beetle</name>
    <name type="synonym">Meligethes aeneus</name>
    <dbReference type="NCBI Taxonomy" id="1431903"/>
    <lineage>
        <taxon>Eukaryota</taxon>
        <taxon>Metazoa</taxon>
        <taxon>Ecdysozoa</taxon>
        <taxon>Arthropoda</taxon>
        <taxon>Hexapoda</taxon>
        <taxon>Insecta</taxon>
        <taxon>Pterygota</taxon>
        <taxon>Neoptera</taxon>
        <taxon>Endopterygota</taxon>
        <taxon>Coleoptera</taxon>
        <taxon>Polyphaga</taxon>
        <taxon>Cucujiformia</taxon>
        <taxon>Nitidulidae</taxon>
        <taxon>Meligethinae</taxon>
        <taxon>Brassicogethes</taxon>
    </lineage>
</organism>
<reference evidence="2" key="1">
    <citation type="submission" date="2021-12" db="EMBL/GenBank/DDBJ databases">
        <authorList>
            <person name="King R."/>
        </authorList>
    </citation>
    <scope>NUCLEOTIDE SEQUENCE</scope>
</reference>
<name>A0A9P0FLV5_BRAAE</name>
<dbReference type="AlphaFoldDB" id="A0A9P0FLV5"/>
<proteinExistence type="predicted"/>